<feature type="repeat" description="PPR" evidence="2">
    <location>
        <begin position="254"/>
        <end position="284"/>
    </location>
</feature>
<dbReference type="PROSITE" id="PS51375">
    <property type="entry name" value="PPR"/>
    <property type="match status" value="5"/>
</dbReference>
<dbReference type="Pfam" id="PF13041">
    <property type="entry name" value="PPR_2"/>
    <property type="match status" value="3"/>
</dbReference>
<dbReference type="PANTHER" id="PTHR47926:SF489">
    <property type="entry name" value="PENTATRICOPEPTIDE REPEAT-CONTAINING PROTEIN"/>
    <property type="match status" value="1"/>
</dbReference>
<dbReference type="GO" id="GO:0009451">
    <property type="term" value="P:RNA modification"/>
    <property type="evidence" value="ECO:0007669"/>
    <property type="project" value="InterPro"/>
</dbReference>
<reference evidence="3" key="1">
    <citation type="submission" date="2022-03" db="EMBL/GenBank/DDBJ databases">
        <title>A functionally conserved STORR gene fusion in Papaver species that diverged 16.8 million years ago.</title>
        <authorList>
            <person name="Catania T."/>
        </authorList>
    </citation>
    <scope>NUCLEOTIDE SEQUENCE</scope>
    <source>
        <strain evidence="3">S-191538</strain>
    </source>
</reference>
<dbReference type="FunFam" id="1.25.40.10:FF:000348">
    <property type="entry name" value="Pentatricopeptide repeat-containing protein chloroplastic"/>
    <property type="match status" value="1"/>
</dbReference>
<dbReference type="Proteomes" id="UP001177140">
    <property type="component" value="Unassembled WGS sequence"/>
</dbReference>
<evidence type="ECO:0000256" key="2">
    <source>
        <dbReference type="PROSITE-ProRule" id="PRU00708"/>
    </source>
</evidence>
<sequence>MKELRQIQSQVFRVGLSQNRDAVNKLLVFCTNPNSGNSNYAERVFNYTEEPSLFLYNLMIRAFTKMGNLRRCVSLFVRLREDGLSPDSFTFPFVLKAIGCSKMVMEGKKIHGLIVKTGFEFDSFVRNSLMDMYTEMGDVEKLRFLFEENPERDLVCWNTLISGYVRCGKFEDALAIFHKMREESGYKPDEATLVSTLSASAALRNLELGKEIHLYIRSELESTVLLSNALLGMYSKCGCLSQAHRIFDEMPVKNVITWTSIVSGYVNSGQIDEARELFERSPVRDVVLWTAMINGYVQFNRIDEALSLFNEMQTRRLKPDGFTVVSLLTGCAQLGALEQGRWIHEYIEDYNIRMDAVVGTALIDMYAKCGFIEKSMEIFLKADERDRSTWNAIICGLALNGQTNKSLELFSEMKLTGVKPDDVTFVGVLSACNHANMVDEGRSYFESMKTVYQIEPKLEHFGCLVDLLGRAGKISEAEDIVEKVPNIENAEDLLPLWGSILGACKIHGDVETSECIAKRLSAEESNNSGILTLLANIYAAAERWEDVNRVRRKIKYLGVKKLPGCSSIELNGIVHEFLVGGSSHPEISNIYTLLNDISRVMFSSEENL</sequence>
<evidence type="ECO:0000313" key="4">
    <source>
        <dbReference type="Proteomes" id="UP001177140"/>
    </source>
</evidence>
<feature type="repeat" description="PPR" evidence="2">
    <location>
        <begin position="52"/>
        <end position="86"/>
    </location>
</feature>
<dbReference type="InterPro" id="IPR046848">
    <property type="entry name" value="E_motif"/>
</dbReference>
<dbReference type="SUPFAM" id="SSF48452">
    <property type="entry name" value="TPR-like"/>
    <property type="match status" value="1"/>
</dbReference>
<evidence type="ECO:0000256" key="1">
    <source>
        <dbReference type="ARBA" id="ARBA00022737"/>
    </source>
</evidence>
<dbReference type="EMBL" id="JAJJMA010122954">
    <property type="protein sequence ID" value="MCL7032385.1"/>
    <property type="molecule type" value="Genomic_DNA"/>
</dbReference>
<dbReference type="AlphaFoldDB" id="A0AA41SCJ7"/>
<dbReference type="GO" id="GO:0003723">
    <property type="term" value="F:RNA binding"/>
    <property type="evidence" value="ECO:0007669"/>
    <property type="project" value="InterPro"/>
</dbReference>
<feature type="repeat" description="PPR" evidence="2">
    <location>
        <begin position="386"/>
        <end position="420"/>
    </location>
</feature>
<dbReference type="InterPro" id="IPR011990">
    <property type="entry name" value="TPR-like_helical_dom_sf"/>
</dbReference>
<dbReference type="InterPro" id="IPR046960">
    <property type="entry name" value="PPR_At4g14850-like_plant"/>
</dbReference>
<organism evidence="3 4">
    <name type="scientific">Papaver nudicaule</name>
    <name type="common">Iceland poppy</name>
    <dbReference type="NCBI Taxonomy" id="74823"/>
    <lineage>
        <taxon>Eukaryota</taxon>
        <taxon>Viridiplantae</taxon>
        <taxon>Streptophyta</taxon>
        <taxon>Embryophyta</taxon>
        <taxon>Tracheophyta</taxon>
        <taxon>Spermatophyta</taxon>
        <taxon>Magnoliopsida</taxon>
        <taxon>Ranunculales</taxon>
        <taxon>Papaveraceae</taxon>
        <taxon>Papaveroideae</taxon>
        <taxon>Papaver</taxon>
    </lineage>
</organism>
<proteinExistence type="predicted"/>
<name>A0AA41SCJ7_PAPNU</name>
<keyword evidence="1" id="KW-0677">Repeat</keyword>
<dbReference type="NCBIfam" id="TIGR00756">
    <property type="entry name" value="PPR"/>
    <property type="match status" value="5"/>
</dbReference>
<feature type="repeat" description="PPR" evidence="2">
    <location>
        <begin position="153"/>
        <end position="188"/>
    </location>
</feature>
<dbReference type="FunFam" id="1.25.40.10:FF:000427">
    <property type="entry name" value="Pentatricopeptide repeat-containing protein chloroplastic"/>
    <property type="match status" value="1"/>
</dbReference>
<feature type="repeat" description="PPR" evidence="2">
    <location>
        <begin position="285"/>
        <end position="319"/>
    </location>
</feature>
<protein>
    <recommendedName>
        <fullName evidence="5">Pentatricopeptide repeat-containing protein</fullName>
    </recommendedName>
</protein>
<evidence type="ECO:0000313" key="3">
    <source>
        <dbReference type="EMBL" id="MCL7032385.1"/>
    </source>
</evidence>
<dbReference type="Pfam" id="PF20431">
    <property type="entry name" value="E_motif"/>
    <property type="match status" value="1"/>
</dbReference>
<dbReference type="FunFam" id="1.25.40.10:FF:000184">
    <property type="entry name" value="Pentatricopeptide repeat-containing protein, chloroplastic"/>
    <property type="match status" value="1"/>
</dbReference>
<evidence type="ECO:0008006" key="5">
    <source>
        <dbReference type="Google" id="ProtNLM"/>
    </source>
</evidence>
<dbReference type="Pfam" id="PF01535">
    <property type="entry name" value="PPR"/>
    <property type="match status" value="5"/>
</dbReference>
<keyword evidence="4" id="KW-1185">Reference proteome</keyword>
<comment type="caution">
    <text evidence="3">The sequence shown here is derived from an EMBL/GenBank/DDBJ whole genome shotgun (WGS) entry which is preliminary data.</text>
</comment>
<dbReference type="PANTHER" id="PTHR47926">
    <property type="entry name" value="PENTATRICOPEPTIDE REPEAT-CONTAINING PROTEIN"/>
    <property type="match status" value="1"/>
</dbReference>
<dbReference type="InterPro" id="IPR002885">
    <property type="entry name" value="PPR_rpt"/>
</dbReference>
<accession>A0AA41SCJ7</accession>
<dbReference type="Gene3D" id="1.25.40.10">
    <property type="entry name" value="Tetratricopeptide repeat domain"/>
    <property type="match status" value="5"/>
</dbReference>
<gene>
    <name evidence="3" type="ORF">MKW94_013527</name>
</gene>